<accession>A0A4S2L990</accession>
<dbReference type="EMBL" id="SJOL01008686">
    <property type="protein sequence ID" value="TGZ59805.1"/>
    <property type="molecule type" value="Genomic_DNA"/>
</dbReference>
<proteinExistence type="predicted"/>
<comment type="caution">
    <text evidence="1">The sequence shown here is derived from an EMBL/GenBank/DDBJ whole genome shotgun (WGS) entry which is preliminary data.</text>
</comment>
<sequence>MVACHGSNKNAPALTTRQQKYSAACRNHSCALAPSTICIANVYSIRTSTNDLMDEPRSEPEGHCQCYTLSLESKINVSSRALEASVKDTNDWRKVESNMLSKQVFSPLISRPLHRLKGDNFLARRPKIRHVPTSIAVNEHKATLWECFLKDTPSIKQAKAILTSVLLRDDLAKFYVEWFKKRSPGIPVHSPASNVLFCTLEQAPHMRRVFPNVKRPAKD</sequence>
<evidence type="ECO:0000313" key="2">
    <source>
        <dbReference type="Proteomes" id="UP000308267"/>
    </source>
</evidence>
<gene>
    <name evidence="1" type="ORF">CRM22_008870</name>
</gene>
<dbReference type="AlphaFoldDB" id="A0A4S2L990"/>
<evidence type="ECO:0000313" key="1">
    <source>
        <dbReference type="EMBL" id="TGZ59805.1"/>
    </source>
</evidence>
<reference evidence="1 2" key="1">
    <citation type="journal article" date="2019" name="BMC Genomics">
        <title>New insights from Opisthorchis felineus genome: update on genomics of the epidemiologically important liver flukes.</title>
        <authorList>
            <person name="Ershov N.I."/>
            <person name="Mordvinov V.A."/>
            <person name="Prokhortchouk E.B."/>
            <person name="Pakharukova M.Y."/>
            <person name="Gunbin K.V."/>
            <person name="Ustyantsev K."/>
            <person name="Genaev M.A."/>
            <person name="Blinov A.G."/>
            <person name="Mazur A."/>
            <person name="Boulygina E."/>
            <person name="Tsygankova S."/>
            <person name="Khrameeva E."/>
            <person name="Chekanov N."/>
            <person name="Fan G."/>
            <person name="Xiao A."/>
            <person name="Zhang H."/>
            <person name="Xu X."/>
            <person name="Yang H."/>
            <person name="Solovyev V."/>
            <person name="Lee S.M."/>
            <person name="Liu X."/>
            <person name="Afonnikov D.A."/>
            <person name="Skryabin K.G."/>
        </authorList>
    </citation>
    <scope>NUCLEOTIDE SEQUENCE [LARGE SCALE GENOMIC DNA]</scope>
    <source>
        <strain evidence="1">AK-0245</strain>
        <tissue evidence="1">Whole organism</tissue>
    </source>
</reference>
<name>A0A4S2L990_OPIFE</name>
<keyword evidence="2" id="KW-1185">Reference proteome</keyword>
<protein>
    <submittedName>
        <fullName evidence="1">Uncharacterized protein</fullName>
    </submittedName>
</protein>
<dbReference type="Proteomes" id="UP000308267">
    <property type="component" value="Unassembled WGS sequence"/>
</dbReference>
<organism evidence="1 2">
    <name type="scientific">Opisthorchis felineus</name>
    <dbReference type="NCBI Taxonomy" id="147828"/>
    <lineage>
        <taxon>Eukaryota</taxon>
        <taxon>Metazoa</taxon>
        <taxon>Spiralia</taxon>
        <taxon>Lophotrochozoa</taxon>
        <taxon>Platyhelminthes</taxon>
        <taxon>Trematoda</taxon>
        <taxon>Digenea</taxon>
        <taxon>Opisthorchiida</taxon>
        <taxon>Opisthorchiata</taxon>
        <taxon>Opisthorchiidae</taxon>
        <taxon>Opisthorchis</taxon>
    </lineage>
</organism>